<dbReference type="InterPro" id="IPR052578">
    <property type="entry name" value="PI_Transfer_CRAL-TRIO"/>
</dbReference>
<comment type="caution">
    <text evidence="2">The sequence shown here is derived from an EMBL/GenBank/DDBJ whole genome shotgun (WGS) entry which is preliminary data.</text>
</comment>
<dbReference type="InterPro" id="IPR036865">
    <property type="entry name" value="CRAL-TRIO_dom_sf"/>
</dbReference>
<accession>A0A9P4S8K5</accession>
<evidence type="ECO:0000259" key="1">
    <source>
        <dbReference type="PROSITE" id="PS50191"/>
    </source>
</evidence>
<dbReference type="AlphaFoldDB" id="A0A9P4S8K5"/>
<dbReference type="OrthoDB" id="75724at2759"/>
<dbReference type="InterPro" id="IPR036273">
    <property type="entry name" value="CRAL/TRIO_N_dom_sf"/>
</dbReference>
<name>A0A9P4S8K5_9PEZI</name>
<dbReference type="PANTHER" id="PTHR45824">
    <property type="entry name" value="GH16843P"/>
    <property type="match status" value="1"/>
</dbReference>
<feature type="domain" description="CRAL-TRIO" evidence="1">
    <location>
        <begin position="45"/>
        <end position="199"/>
    </location>
</feature>
<dbReference type="Pfam" id="PF03765">
    <property type="entry name" value="CRAL_TRIO_N"/>
    <property type="match status" value="1"/>
</dbReference>
<keyword evidence="3" id="KW-1185">Reference proteome</keyword>
<dbReference type="InterPro" id="IPR001251">
    <property type="entry name" value="CRAL-TRIO_dom"/>
</dbReference>
<sequence length="250" mass="28917">MWLTRDCLLRYLRATKWNQAEASKRLLATISWRREYGVEGLTPEHISPENETGKQLIFGYDNDARPCLYLNPGRQNTSYSPRQNQHLVFMLERVIELMPPGQENLALLINYKDTSSGKKGPGLSQGKEVLNILQNHYPERLGRCLISDLPWFITTFYKLITPFIDPVTRPKLKFNPILPEHVPASQLVATVGGDVEFEYAHDVYWPALNRLCEERREAYRRRWEDGGKRVGESERVLRGGELKGQDSNCR</sequence>
<gene>
    <name evidence="2" type="ORF">M501DRAFT_1011714</name>
</gene>
<dbReference type="InterPro" id="IPR011074">
    <property type="entry name" value="CRAL/TRIO_N_dom"/>
</dbReference>
<dbReference type="SUPFAM" id="SSF46938">
    <property type="entry name" value="CRAL/TRIO N-terminal domain"/>
    <property type="match status" value="1"/>
</dbReference>
<dbReference type="SMART" id="SM00516">
    <property type="entry name" value="SEC14"/>
    <property type="match status" value="1"/>
</dbReference>
<reference evidence="2" key="1">
    <citation type="journal article" date="2020" name="Stud. Mycol.">
        <title>101 Dothideomycetes genomes: a test case for predicting lifestyles and emergence of pathogens.</title>
        <authorList>
            <person name="Haridas S."/>
            <person name="Albert R."/>
            <person name="Binder M."/>
            <person name="Bloem J."/>
            <person name="Labutti K."/>
            <person name="Salamov A."/>
            <person name="Andreopoulos B."/>
            <person name="Baker S."/>
            <person name="Barry K."/>
            <person name="Bills G."/>
            <person name="Bluhm B."/>
            <person name="Cannon C."/>
            <person name="Castanera R."/>
            <person name="Culley D."/>
            <person name="Daum C."/>
            <person name="Ezra D."/>
            <person name="Gonzalez J."/>
            <person name="Henrissat B."/>
            <person name="Kuo A."/>
            <person name="Liang C."/>
            <person name="Lipzen A."/>
            <person name="Lutzoni F."/>
            <person name="Magnuson J."/>
            <person name="Mondo S."/>
            <person name="Nolan M."/>
            <person name="Ohm R."/>
            <person name="Pangilinan J."/>
            <person name="Park H.-J."/>
            <person name="Ramirez L."/>
            <person name="Alfaro M."/>
            <person name="Sun H."/>
            <person name="Tritt A."/>
            <person name="Yoshinaga Y."/>
            <person name="Zwiers L.-H."/>
            <person name="Turgeon B."/>
            <person name="Goodwin S."/>
            <person name="Spatafora J."/>
            <person name="Crous P."/>
            <person name="Grigoriev I."/>
        </authorList>
    </citation>
    <scope>NUCLEOTIDE SEQUENCE</scope>
    <source>
        <strain evidence="2">CBS 101060</strain>
    </source>
</reference>
<dbReference type="SUPFAM" id="SSF52087">
    <property type="entry name" value="CRAL/TRIO domain"/>
    <property type="match status" value="1"/>
</dbReference>
<dbReference type="PANTHER" id="PTHR45824:SF29">
    <property type="entry name" value="GH16843P"/>
    <property type="match status" value="1"/>
</dbReference>
<evidence type="ECO:0000313" key="2">
    <source>
        <dbReference type="EMBL" id="KAF2838052.1"/>
    </source>
</evidence>
<dbReference type="Gene3D" id="3.40.525.10">
    <property type="entry name" value="CRAL-TRIO lipid binding domain"/>
    <property type="match status" value="1"/>
</dbReference>
<dbReference type="EMBL" id="MU006097">
    <property type="protein sequence ID" value="KAF2838052.1"/>
    <property type="molecule type" value="Genomic_DNA"/>
</dbReference>
<dbReference type="GO" id="GO:0008526">
    <property type="term" value="F:phosphatidylinositol transfer activity"/>
    <property type="evidence" value="ECO:0007669"/>
    <property type="project" value="TreeGrafter"/>
</dbReference>
<evidence type="ECO:0000313" key="3">
    <source>
        <dbReference type="Proteomes" id="UP000799429"/>
    </source>
</evidence>
<proteinExistence type="predicted"/>
<protein>
    <submittedName>
        <fullName evidence="2">CRAL/TRIO domain-containing protein</fullName>
    </submittedName>
</protein>
<dbReference type="Proteomes" id="UP000799429">
    <property type="component" value="Unassembled WGS sequence"/>
</dbReference>
<dbReference type="SMART" id="SM01100">
    <property type="entry name" value="CRAL_TRIO_N"/>
    <property type="match status" value="1"/>
</dbReference>
<dbReference type="Pfam" id="PF00650">
    <property type="entry name" value="CRAL_TRIO"/>
    <property type="match status" value="1"/>
</dbReference>
<organism evidence="2 3">
    <name type="scientific">Patellaria atrata CBS 101060</name>
    <dbReference type="NCBI Taxonomy" id="1346257"/>
    <lineage>
        <taxon>Eukaryota</taxon>
        <taxon>Fungi</taxon>
        <taxon>Dikarya</taxon>
        <taxon>Ascomycota</taxon>
        <taxon>Pezizomycotina</taxon>
        <taxon>Dothideomycetes</taxon>
        <taxon>Dothideomycetes incertae sedis</taxon>
        <taxon>Patellariales</taxon>
        <taxon>Patellariaceae</taxon>
        <taxon>Patellaria</taxon>
    </lineage>
</organism>
<dbReference type="PROSITE" id="PS50191">
    <property type="entry name" value="CRAL_TRIO"/>
    <property type="match status" value="1"/>
</dbReference>
<dbReference type="CDD" id="cd00170">
    <property type="entry name" value="SEC14"/>
    <property type="match status" value="1"/>
</dbReference>